<keyword evidence="2" id="KW-0732">Signal</keyword>
<dbReference type="AlphaFoldDB" id="A0A1S8AB59"/>
<evidence type="ECO:0000313" key="4">
    <source>
        <dbReference type="EMBL" id="GAW27331.1"/>
    </source>
</evidence>
<comment type="similarity">
    <text evidence="1">Belongs to the GMC oxidoreductase family.</text>
</comment>
<feature type="domain" description="FAD dependent oxidoreductase" evidence="3">
    <location>
        <begin position="43"/>
        <end position="79"/>
    </location>
</feature>
<dbReference type="GO" id="GO:0044550">
    <property type="term" value="P:secondary metabolite biosynthetic process"/>
    <property type="evidence" value="ECO:0007669"/>
    <property type="project" value="TreeGrafter"/>
</dbReference>
<keyword evidence="5" id="KW-1185">Reference proteome</keyword>
<dbReference type="Gene3D" id="3.50.50.60">
    <property type="entry name" value="FAD/NAD(P)-binding domain"/>
    <property type="match status" value="1"/>
</dbReference>
<dbReference type="OrthoDB" id="4777292at2759"/>
<dbReference type="PANTHER" id="PTHR11552">
    <property type="entry name" value="GLUCOSE-METHANOL-CHOLINE GMC OXIDOREDUCTASE"/>
    <property type="match status" value="1"/>
</dbReference>
<feature type="chain" id="PRO_5012978336" evidence="2">
    <location>
        <begin position="19"/>
        <end position="127"/>
    </location>
</feature>
<dbReference type="InterPro" id="IPR012132">
    <property type="entry name" value="GMC_OxRdtase"/>
</dbReference>
<evidence type="ECO:0000256" key="1">
    <source>
        <dbReference type="ARBA" id="ARBA00010790"/>
    </source>
</evidence>
<dbReference type="GO" id="GO:0016491">
    <property type="term" value="F:oxidoreductase activity"/>
    <property type="evidence" value="ECO:0007669"/>
    <property type="project" value="TreeGrafter"/>
</dbReference>
<name>A0A1S8AB59_ROSNE</name>
<accession>A0A1S8AB59</accession>
<dbReference type="InterPro" id="IPR036188">
    <property type="entry name" value="FAD/NAD-bd_sf"/>
</dbReference>
<dbReference type="STRING" id="77044.A0A1S8AB59"/>
<dbReference type="PANTHER" id="PTHR11552:SF138">
    <property type="entry name" value="DEHYDROGENASE PKFF-RELATED"/>
    <property type="match status" value="1"/>
</dbReference>
<evidence type="ECO:0000256" key="2">
    <source>
        <dbReference type="SAM" id="SignalP"/>
    </source>
</evidence>
<protein>
    <submittedName>
        <fullName evidence="4">Putative GMC oxidoreductase</fullName>
    </submittedName>
</protein>
<reference evidence="4" key="1">
    <citation type="submission" date="2016-03" db="EMBL/GenBank/DDBJ databases">
        <title>Draft genome sequence of Rosellinia necatrix.</title>
        <authorList>
            <person name="Kanematsu S."/>
        </authorList>
    </citation>
    <scope>NUCLEOTIDE SEQUENCE [LARGE SCALE GENOMIC DNA]</scope>
    <source>
        <strain evidence="4">W97</strain>
    </source>
</reference>
<organism evidence="4">
    <name type="scientific">Rosellinia necatrix</name>
    <name type="common">White root-rot fungus</name>
    <dbReference type="NCBI Taxonomy" id="77044"/>
    <lineage>
        <taxon>Eukaryota</taxon>
        <taxon>Fungi</taxon>
        <taxon>Dikarya</taxon>
        <taxon>Ascomycota</taxon>
        <taxon>Pezizomycotina</taxon>
        <taxon>Sordariomycetes</taxon>
        <taxon>Xylariomycetidae</taxon>
        <taxon>Xylariales</taxon>
        <taxon>Xylariaceae</taxon>
        <taxon>Rosellinia</taxon>
    </lineage>
</organism>
<dbReference type="EMBL" id="DF977554">
    <property type="protein sequence ID" value="GAW27331.1"/>
    <property type="molecule type" value="Genomic_DNA"/>
</dbReference>
<proteinExistence type="inferred from homology"/>
<gene>
    <name evidence="4" type="ORF">SAMD00023353_10900010</name>
</gene>
<dbReference type="SUPFAM" id="SSF51905">
    <property type="entry name" value="FAD/NAD(P)-binding domain"/>
    <property type="match status" value="1"/>
</dbReference>
<dbReference type="Pfam" id="PF01266">
    <property type="entry name" value="DAO"/>
    <property type="match status" value="1"/>
</dbReference>
<evidence type="ECO:0000313" key="5">
    <source>
        <dbReference type="Proteomes" id="UP000054516"/>
    </source>
</evidence>
<dbReference type="GO" id="GO:0050660">
    <property type="term" value="F:flavin adenine dinucleotide binding"/>
    <property type="evidence" value="ECO:0007669"/>
    <property type="project" value="InterPro"/>
</dbReference>
<dbReference type="InterPro" id="IPR006076">
    <property type="entry name" value="FAD-dep_OxRdtase"/>
</dbReference>
<sequence>MFFSRAALLVALPLGTLALTDGIIADGLLGSHFGIPAFSASFDYVIVGGGTAGLTVARRLAADPSVSVAVIEAGDFAAFANGNFSQVPAYASYFTGSDPIIKNPYLDWLMYTEPQPMGRGDCMTRLK</sequence>
<feature type="signal peptide" evidence="2">
    <location>
        <begin position="1"/>
        <end position="18"/>
    </location>
</feature>
<dbReference type="Proteomes" id="UP000054516">
    <property type="component" value="Unassembled WGS sequence"/>
</dbReference>
<evidence type="ECO:0000259" key="3">
    <source>
        <dbReference type="Pfam" id="PF01266"/>
    </source>
</evidence>